<keyword evidence="1" id="KW-0418">Kinase</keyword>
<dbReference type="GO" id="GO:0016301">
    <property type="term" value="F:kinase activity"/>
    <property type="evidence" value="ECO:0007669"/>
    <property type="project" value="UniProtKB-KW"/>
</dbReference>
<accession>A0ABW0YHM4</accession>
<dbReference type="InterPro" id="IPR047175">
    <property type="entry name" value="CotS-like"/>
</dbReference>
<evidence type="ECO:0000313" key="2">
    <source>
        <dbReference type="Proteomes" id="UP001596142"/>
    </source>
</evidence>
<keyword evidence="2" id="KW-1185">Reference proteome</keyword>
<dbReference type="InterPro" id="IPR014254">
    <property type="entry name" value="Spore_coat_YutH"/>
</dbReference>
<dbReference type="Proteomes" id="UP001596142">
    <property type="component" value="Unassembled WGS sequence"/>
</dbReference>
<dbReference type="Gene3D" id="3.90.1200.10">
    <property type="match status" value="1"/>
</dbReference>
<protein>
    <submittedName>
        <fullName evidence="1">Spore coat putative kinase YutH</fullName>
    </submittedName>
</protein>
<organism evidence="1 2">
    <name type="scientific">Thalassorhabdus alkalitolerans</name>
    <dbReference type="NCBI Taxonomy" id="2282697"/>
    <lineage>
        <taxon>Bacteria</taxon>
        <taxon>Bacillati</taxon>
        <taxon>Bacillota</taxon>
        <taxon>Bacilli</taxon>
        <taxon>Bacillales</taxon>
        <taxon>Bacillaceae</taxon>
        <taxon>Thalassorhabdus</taxon>
    </lineage>
</organism>
<keyword evidence="1" id="KW-0808">Transferase</keyword>
<gene>
    <name evidence="1" type="primary">yutH</name>
    <name evidence="1" type="ORF">ACFPU1_00120</name>
</gene>
<sequence length="359" mass="42518">MGHKLLYELKRRGDRALFERNVYDGYGLYCRERFQAGMYEGFSADSGTYIFVPKLETGRGSLKEKISWAEMLKQNGGIQVAQFVQSVNGRETIPIDGEERMLFYIPEEERTVGHMTETGSSLGMFHKQGSHLGNASDSSTVSFGMRWSQWWEMRIDQLESWYAKVSQQTDFTSFDRWFVLTFPYYLGLTENAIQWLREMESGREYSAKEGGSISHFRFTEGTWLTVDPERTEVKLPSEWLYDHPARDVAEWLREAFFQQEPTQRIESFLHHYLQHNAFTDQDWMMVFGRLVFPYLYIERVEKHYMYESSTVGKEMEWSVEEIWEREGTYLEQLGKLGRNLGRNWPGKIDWILQREGRLR</sequence>
<dbReference type="RefSeq" id="WP_385943678.1">
    <property type="nucleotide sequence ID" value="NZ_JBHSPG010000023.1"/>
</dbReference>
<comment type="caution">
    <text evidence="1">The sequence shown here is derived from an EMBL/GenBank/DDBJ whole genome shotgun (WGS) entry which is preliminary data.</text>
</comment>
<dbReference type="EMBL" id="JBHSOZ010000002">
    <property type="protein sequence ID" value="MFC5711176.1"/>
    <property type="molecule type" value="Genomic_DNA"/>
</dbReference>
<dbReference type="NCBIfam" id="TIGR02905">
    <property type="entry name" value="spore_yutH"/>
    <property type="match status" value="1"/>
</dbReference>
<dbReference type="PANTHER" id="PTHR39179:SF2">
    <property type="entry name" value="ENDOSPORE COAT-ASSOCIATED PROTEIN YUTH"/>
    <property type="match status" value="1"/>
</dbReference>
<proteinExistence type="predicted"/>
<name>A0ABW0YHM4_9BACI</name>
<reference evidence="2" key="1">
    <citation type="journal article" date="2019" name="Int. J. Syst. Evol. Microbiol.">
        <title>The Global Catalogue of Microorganisms (GCM) 10K type strain sequencing project: providing services to taxonomists for standard genome sequencing and annotation.</title>
        <authorList>
            <consortium name="The Broad Institute Genomics Platform"/>
            <consortium name="The Broad Institute Genome Sequencing Center for Infectious Disease"/>
            <person name="Wu L."/>
            <person name="Ma J."/>
        </authorList>
    </citation>
    <scope>NUCLEOTIDE SEQUENCE [LARGE SCALE GENOMIC DNA]</scope>
    <source>
        <strain evidence="2">CECT 7184</strain>
    </source>
</reference>
<dbReference type="PANTHER" id="PTHR39179">
    <property type="entry name" value="SPORE COAT PROTEIN I"/>
    <property type="match status" value="1"/>
</dbReference>
<evidence type="ECO:0000313" key="1">
    <source>
        <dbReference type="EMBL" id="MFC5711176.1"/>
    </source>
</evidence>